<organism evidence="7 8">
    <name type="scientific">Clostridium brassicae</name>
    <dbReference type="NCBI Taxonomy" id="2999072"/>
    <lineage>
        <taxon>Bacteria</taxon>
        <taxon>Bacillati</taxon>
        <taxon>Bacillota</taxon>
        <taxon>Clostridia</taxon>
        <taxon>Eubacteriales</taxon>
        <taxon>Clostridiaceae</taxon>
        <taxon>Clostridium</taxon>
    </lineage>
</organism>
<keyword evidence="8" id="KW-1185">Reference proteome</keyword>
<proteinExistence type="inferred from homology"/>
<dbReference type="Gene3D" id="3.40.640.10">
    <property type="entry name" value="Type I PLP-dependent aspartate aminotransferase-like (Major domain)"/>
    <property type="match status" value="1"/>
</dbReference>
<dbReference type="CDD" id="cd00609">
    <property type="entry name" value="AAT_like"/>
    <property type="match status" value="1"/>
</dbReference>
<dbReference type="EMBL" id="JAPQFJ010000017">
    <property type="protein sequence ID" value="MCY6959921.1"/>
    <property type="molecule type" value="Genomic_DNA"/>
</dbReference>
<dbReference type="Proteomes" id="UP001144612">
    <property type="component" value="Unassembled WGS sequence"/>
</dbReference>
<evidence type="ECO:0000256" key="1">
    <source>
        <dbReference type="ARBA" id="ARBA00001933"/>
    </source>
</evidence>
<dbReference type="InterPro" id="IPR015424">
    <property type="entry name" value="PyrdxlP-dep_Trfase"/>
</dbReference>
<evidence type="ECO:0000256" key="2">
    <source>
        <dbReference type="ARBA" id="ARBA00012224"/>
    </source>
</evidence>
<dbReference type="InterPro" id="IPR004839">
    <property type="entry name" value="Aminotransferase_I/II_large"/>
</dbReference>
<keyword evidence="7" id="KW-0808">Transferase</keyword>
<comment type="caution">
    <text evidence="7">The sequence shown here is derived from an EMBL/GenBank/DDBJ whole genome shotgun (WGS) entry which is preliminary data.</text>
</comment>
<gene>
    <name evidence="7" type="ORF">OW729_14965</name>
</gene>
<feature type="domain" description="Aminotransferase class I/classII large" evidence="6">
    <location>
        <begin position="30"/>
        <end position="382"/>
    </location>
</feature>
<evidence type="ECO:0000256" key="3">
    <source>
        <dbReference type="ARBA" id="ARBA00022898"/>
    </source>
</evidence>
<accession>A0ABT4DC82</accession>
<dbReference type="GO" id="GO:0008483">
    <property type="term" value="F:transaminase activity"/>
    <property type="evidence" value="ECO:0007669"/>
    <property type="project" value="UniProtKB-KW"/>
</dbReference>
<reference evidence="7" key="1">
    <citation type="submission" date="2022-12" db="EMBL/GenBank/DDBJ databases">
        <title>Clostridium sp. nov., isolated from industrial wastewater.</title>
        <authorList>
            <person name="Jiayan W."/>
        </authorList>
    </citation>
    <scope>NUCLEOTIDE SEQUENCE</scope>
    <source>
        <strain evidence="7">ZC22-4</strain>
    </source>
</reference>
<keyword evidence="7" id="KW-0032">Aminotransferase</keyword>
<dbReference type="EC" id="4.4.1.13" evidence="2"/>
<evidence type="ECO:0000313" key="7">
    <source>
        <dbReference type="EMBL" id="MCY6959921.1"/>
    </source>
</evidence>
<dbReference type="InterPro" id="IPR015422">
    <property type="entry name" value="PyrdxlP-dep_Trfase_small"/>
</dbReference>
<name>A0ABT4DC82_9CLOT</name>
<evidence type="ECO:0000259" key="6">
    <source>
        <dbReference type="Pfam" id="PF00155"/>
    </source>
</evidence>
<dbReference type="InterPro" id="IPR051798">
    <property type="entry name" value="Class-II_PLP-Dep_Aminotrans"/>
</dbReference>
<sequence length="390" mass="44764">MIYDFDKISYREGTNCAKYDERIKKFGTDDVIPLWIADMDFATAKPITDAIKARAEQEIFGYVSRPDEYFDSLCRWQKKRNNWDIDKELLSFSVGVVPALAALIRQLSEIGDEILIQTPVYPEFYDIVEAADRKVLASRLVEKDGAWSIDYTDFENKLKRHPKAFILCNPQNPTGHPWSREELTKMGELCIKYGVTVISDEIHADLMLWGNKHIPMASISREFAANTITCTAISKTFNLAGLQAASVIFNNQEEKAKFEKLWHSLEIHRNNSFSLVASIAAYNEGEEWLEQLLKYLEDNMKFIHSYCKKYIPKIKPNIPECTYLVWIDCRELGLTDEELNEFMIKKAKIGLNAGNGFDRDLTGFMRLNAACPRSILEKALDQLKDAVNNL</sequence>
<keyword evidence="4" id="KW-0456">Lyase</keyword>
<protein>
    <recommendedName>
        <fullName evidence="2">cysteine-S-conjugate beta-lyase</fullName>
        <ecNumber evidence="2">4.4.1.13</ecNumber>
    </recommendedName>
</protein>
<comment type="cofactor">
    <cofactor evidence="1">
        <name>pyridoxal 5'-phosphate</name>
        <dbReference type="ChEBI" id="CHEBI:597326"/>
    </cofactor>
</comment>
<dbReference type="PANTHER" id="PTHR43525:SF1">
    <property type="entry name" value="PROTEIN MALY"/>
    <property type="match status" value="1"/>
</dbReference>
<dbReference type="InterPro" id="IPR027619">
    <property type="entry name" value="C-S_lyase_PatB-like"/>
</dbReference>
<dbReference type="RefSeq" id="WP_268062357.1">
    <property type="nucleotide sequence ID" value="NZ_JAPQFJ010000017.1"/>
</dbReference>
<dbReference type="Pfam" id="PF00155">
    <property type="entry name" value="Aminotran_1_2"/>
    <property type="match status" value="1"/>
</dbReference>
<evidence type="ECO:0000313" key="8">
    <source>
        <dbReference type="Proteomes" id="UP001144612"/>
    </source>
</evidence>
<dbReference type="NCBIfam" id="TIGR04350">
    <property type="entry name" value="C_S_lyase_PatB"/>
    <property type="match status" value="1"/>
</dbReference>
<dbReference type="InterPro" id="IPR015421">
    <property type="entry name" value="PyrdxlP-dep_Trfase_major"/>
</dbReference>
<evidence type="ECO:0000256" key="4">
    <source>
        <dbReference type="ARBA" id="ARBA00023239"/>
    </source>
</evidence>
<keyword evidence="3" id="KW-0663">Pyridoxal phosphate</keyword>
<comment type="similarity">
    <text evidence="5">Belongs to the class-II pyridoxal-phosphate-dependent aminotransferase family. MalY/PatB cystathionine beta-lyase subfamily.</text>
</comment>
<dbReference type="SUPFAM" id="SSF53383">
    <property type="entry name" value="PLP-dependent transferases"/>
    <property type="match status" value="1"/>
</dbReference>
<evidence type="ECO:0000256" key="5">
    <source>
        <dbReference type="ARBA" id="ARBA00037974"/>
    </source>
</evidence>
<dbReference type="Gene3D" id="3.90.1150.10">
    <property type="entry name" value="Aspartate Aminotransferase, domain 1"/>
    <property type="match status" value="1"/>
</dbReference>
<dbReference type="PANTHER" id="PTHR43525">
    <property type="entry name" value="PROTEIN MALY"/>
    <property type="match status" value="1"/>
</dbReference>